<dbReference type="Gene3D" id="3.40.50.300">
    <property type="entry name" value="P-loop containing nucleotide triphosphate hydrolases"/>
    <property type="match status" value="1"/>
</dbReference>
<dbReference type="Proteomes" id="UP000594261">
    <property type="component" value="Chromosome 6"/>
</dbReference>
<dbReference type="GO" id="GO:0006281">
    <property type="term" value="P:DNA repair"/>
    <property type="evidence" value="ECO:0007669"/>
    <property type="project" value="TreeGrafter"/>
</dbReference>
<proteinExistence type="predicted"/>
<dbReference type="AlphaFoldDB" id="A0A7N2M0H2"/>
<dbReference type="GO" id="GO:0005634">
    <property type="term" value="C:nucleus"/>
    <property type="evidence" value="ECO:0007669"/>
    <property type="project" value="TreeGrafter"/>
</dbReference>
<reference evidence="2" key="2">
    <citation type="submission" date="2021-01" db="UniProtKB">
        <authorList>
            <consortium name="EnsemblPlants"/>
        </authorList>
    </citation>
    <scope>IDENTIFICATION</scope>
</reference>
<dbReference type="InterPro" id="IPR050238">
    <property type="entry name" value="DNA_Rep/Repair_Clamp_Loader"/>
</dbReference>
<dbReference type="Pfam" id="PF21960">
    <property type="entry name" value="RCF1-5-like_lid"/>
    <property type="match status" value="1"/>
</dbReference>
<dbReference type="PANTHER" id="PTHR11669:SF25">
    <property type="entry name" value="OS02G0704966 PROTEIN"/>
    <property type="match status" value="1"/>
</dbReference>
<dbReference type="EnsemblPlants" id="QL06p046951:mrna">
    <property type="protein sequence ID" value="QL06p046951:mrna"/>
    <property type="gene ID" value="QL06p046951"/>
</dbReference>
<evidence type="ECO:0000256" key="1">
    <source>
        <dbReference type="SAM" id="MobiDB-lite"/>
    </source>
</evidence>
<organism evidence="2 3">
    <name type="scientific">Quercus lobata</name>
    <name type="common">Valley oak</name>
    <dbReference type="NCBI Taxonomy" id="97700"/>
    <lineage>
        <taxon>Eukaryota</taxon>
        <taxon>Viridiplantae</taxon>
        <taxon>Streptophyta</taxon>
        <taxon>Embryophyta</taxon>
        <taxon>Tracheophyta</taxon>
        <taxon>Spermatophyta</taxon>
        <taxon>Magnoliopsida</taxon>
        <taxon>eudicotyledons</taxon>
        <taxon>Gunneridae</taxon>
        <taxon>Pentapetalae</taxon>
        <taxon>rosids</taxon>
        <taxon>fabids</taxon>
        <taxon>Fagales</taxon>
        <taxon>Fagaceae</taxon>
        <taxon>Quercus</taxon>
    </lineage>
</organism>
<evidence type="ECO:0000313" key="3">
    <source>
        <dbReference type="Proteomes" id="UP000594261"/>
    </source>
</evidence>
<dbReference type="GO" id="GO:0006261">
    <property type="term" value="P:DNA-templated DNA replication"/>
    <property type="evidence" value="ECO:0007669"/>
    <property type="project" value="TreeGrafter"/>
</dbReference>
<evidence type="ECO:0008006" key="4">
    <source>
        <dbReference type="Google" id="ProtNLM"/>
    </source>
</evidence>
<dbReference type="InterPro" id="IPR027417">
    <property type="entry name" value="P-loop_NTPase"/>
</dbReference>
<reference evidence="2 3" key="1">
    <citation type="journal article" date="2016" name="G3 (Bethesda)">
        <title>First Draft Assembly and Annotation of the Genome of a California Endemic Oak Quercus lobata Nee (Fagaceae).</title>
        <authorList>
            <person name="Sork V.L."/>
            <person name="Fitz-Gibbon S.T."/>
            <person name="Puiu D."/>
            <person name="Crepeau M."/>
            <person name="Gugger P.F."/>
            <person name="Sherman R."/>
            <person name="Stevens K."/>
            <person name="Langley C.H."/>
            <person name="Pellegrini M."/>
            <person name="Salzberg S.L."/>
        </authorList>
    </citation>
    <scope>NUCLEOTIDE SEQUENCE [LARGE SCALE GENOMIC DNA]</scope>
    <source>
        <strain evidence="2 3">cv. SW786</strain>
    </source>
</reference>
<feature type="compositionally biased region" description="Basic and acidic residues" evidence="1">
    <location>
        <begin position="118"/>
        <end position="128"/>
    </location>
</feature>
<name>A0A7N2M0H2_QUELO</name>
<dbReference type="FunFam" id="1.10.8.60:FF:000030">
    <property type="entry name" value="replication factor C subunit 3"/>
    <property type="match status" value="1"/>
</dbReference>
<dbReference type="GO" id="GO:0005663">
    <property type="term" value="C:DNA replication factor C complex"/>
    <property type="evidence" value="ECO:0007669"/>
    <property type="project" value="TreeGrafter"/>
</dbReference>
<accession>A0A7N2M0H2</accession>
<dbReference type="GO" id="GO:0003689">
    <property type="term" value="F:DNA clamp loader activity"/>
    <property type="evidence" value="ECO:0007669"/>
    <property type="project" value="TreeGrafter"/>
</dbReference>
<feature type="region of interest" description="Disordered" evidence="1">
    <location>
        <begin position="168"/>
        <end position="247"/>
    </location>
</feature>
<protein>
    <recommendedName>
        <fullName evidence="4">Replication factor C subunit 3</fullName>
    </recommendedName>
</protein>
<dbReference type="PANTHER" id="PTHR11669">
    <property type="entry name" value="REPLICATION FACTOR C / DNA POLYMERASE III GAMMA-TAU SUBUNIT"/>
    <property type="match status" value="1"/>
</dbReference>
<evidence type="ECO:0000313" key="2">
    <source>
        <dbReference type="EnsemblPlants" id="QL06p046951:mrna"/>
    </source>
</evidence>
<feature type="region of interest" description="Disordered" evidence="1">
    <location>
        <begin position="37"/>
        <end position="135"/>
    </location>
</feature>
<sequence length="607" mass="67882">MHAFKSTLAQQNAMGKENPLWYCRACQLNSSAMSKQRRSAYEPSDTETGGCDSPWIGANHENGGLVSEGLKSVMPRNTSPITMRLNSNRGHSSRFGYEVSSPAKGTKGSPAQRRHNSKSPDRPRRDDGNALALTPLLSLDVQRNVSPFSKAEPARHISPYRPRVEELNLDKNEFVGSRRKQKNRTNSREENGAQPQLLEAIRVTEKANYRRRSVTAPRLRVREKDQKNDSDHRLQSEERTSPPLSNMIQKPKEAAAHIKAPSIGELNEMIAKAKLSTALAKQKDVLSKTNGFEIHDSQSPKLVFQRDAAAHQRLRANDNFDLNARDKHQPGSLNEFTCHKQEAQLLKKLVSHDVCPHILFKGSSGSGKRALTMALLHEIYGDACWNERRPMQVVVPLTSSPHHVELNVNLEANAKYALMGLVKKISSGFAVIPEVSSVNFKAKYKVIVFNEVDKATENIQHLIKWIMDCYGDACKLILSCEDDAEILESVKDCCKVIKVDAPVTHEIMKVLIQIARKEDFDLPMSCAAKIATKSKQNLRKAIMALEACKAHNYPFADDQPVLLGWEEVLVELAAEILDPSPSRSLTHPARHSLSFALEMRDYTLEVA</sequence>
<dbReference type="Gramene" id="QL06p046951:mrna">
    <property type="protein sequence ID" value="QL06p046951:mrna"/>
    <property type="gene ID" value="QL06p046951"/>
</dbReference>
<dbReference type="OMA" id="NCKRESC"/>
<keyword evidence="3" id="KW-1185">Reference proteome</keyword>
<dbReference type="InParanoid" id="A0A7N2M0H2"/>
<dbReference type="SUPFAM" id="SSF52540">
    <property type="entry name" value="P-loop containing nucleoside triphosphate hydrolases"/>
    <property type="match status" value="1"/>
</dbReference>
<feature type="compositionally biased region" description="Basic and acidic residues" evidence="1">
    <location>
        <begin position="220"/>
        <end position="240"/>
    </location>
</feature>
<feature type="compositionally biased region" description="Polar residues" evidence="1">
    <location>
        <begin position="75"/>
        <end position="90"/>
    </location>
</feature>
<dbReference type="Gene3D" id="1.10.8.60">
    <property type="match status" value="1"/>
</dbReference>
<dbReference type="EMBL" id="LRBV02000006">
    <property type="status" value="NOT_ANNOTATED_CDS"/>
    <property type="molecule type" value="Genomic_DNA"/>
</dbReference>